<evidence type="ECO:0000256" key="4">
    <source>
        <dbReference type="ARBA" id="ARBA00022517"/>
    </source>
</evidence>
<keyword evidence="5" id="KW-0175">Coiled coil</keyword>
<dbReference type="EMBL" id="JAATIS010004524">
    <property type="protein sequence ID" value="KAG2461761.1"/>
    <property type="molecule type" value="Genomic_DNA"/>
</dbReference>
<gene>
    <name evidence="8" type="primary">Ebna1bp2</name>
    <name evidence="8" type="ORF">GTO96_0008832</name>
</gene>
<evidence type="ECO:0000256" key="5">
    <source>
        <dbReference type="ARBA" id="ARBA00023054"/>
    </source>
</evidence>
<evidence type="ECO:0000313" key="9">
    <source>
        <dbReference type="Proteomes" id="UP000886611"/>
    </source>
</evidence>
<evidence type="ECO:0000313" key="8">
    <source>
        <dbReference type="EMBL" id="KAG2461761.1"/>
    </source>
</evidence>
<dbReference type="Pfam" id="PF05890">
    <property type="entry name" value="Ebp2"/>
    <property type="match status" value="1"/>
</dbReference>
<comment type="caution">
    <text evidence="8">The sequence shown here is derived from an EMBL/GenBank/DDBJ whole genome shotgun (WGS) entry which is preliminary data.</text>
</comment>
<comment type="function">
    <text evidence="1">Required for the processing of the 27S pre-rRNA.</text>
</comment>
<evidence type="ECO:0000256" key="1">
    <source>
        <dbReference type="ARBA" id="ARBA00003387"/>
    </source>
</evidence>
<dbReference type="Proteomes" id="UP000886611">
    <property type="component" value="Unassembled WGS sequence"/>
</dbReference>
<sequence length="328" mass="37335">MQMGSELAGDDVEAVGRMQRHQRRSRSDVEGLKNCLADFKKDINWEERLDITKGLGPDIMATIDSKNNVDDNSEVNAEDDFQREMCFYRQAQAAILEALPRLHKLKIPTKRPEDYFAEMAKSDQHMQKVRAKLLQKQQAMERSEKAKKLRELRKYGKKVQVQVLQKRQKEKKAMMTAVKKYQKGKYTVRRIIICPKEVVLQIGMVDKLDFLEGDAERGKKNTVTASKSKSAMNMKGSNAKRKYKDKKFGFGGKKRGSKWNTKESYDDVSGFRSKVAHGKVGGMRGKGGKKAVNLSQAPYSSSYSPGVNPETTLEANWENVQKPILLLH</sequence>
<reference evidence="8 9" key="1">
    <citation type="journal article" date="2021" name="Cell">
        <title>Tracing the genetic footprints of vertebrate landing in non-teleost ray-finned fishes.</title>
        <authorList>
            <person name="Bi X."/>
            <person name="Wang K."/>
            <person name="Yang L."/>
            <person name="Pan H."/>
            <person name="Jiang H."/>
            <person name="Wei Q."/>
            <person name="Fang M."/>
            <person name="Yu H."/>
            <person name="Zhu C."/>
            <person name="Cai Y."/>
            <person name="He Y."/>
            <person name="Gan X."/>
            <person name="Zeng H."/>
            <person name="Yu D."/>
            <person name="Zhu Y."/>
            <person name="Jiang H."/>
            <person name="Qiu Q."/>
            <person name="Yang H."/>
            <person name="Zhang Y.E."/>
            <person name="Wang W."/>
            <person name="Zhu M."/>
            <person name="He S."/>
            <person name="Zhang G."/>
        </authorList>
    </citation>
    <scope>NUCLEOTIDE SEQUENCE [LARGE SCALE GENOMIC DNA]</scope>
    <source>
        <strain evidence="8">Bchr_013</strain>
    </source>
</reference>
<keyword evidence="9" id="KW-1185">Reference proteome</keyword>
<dbReference type="GO" id="GO:0034399">
    <property type="term" value="C:nuclear periphery"/>
    <property type="evidence" value="ECO:0007669"/>
    <property type="project" value="TreeGrafter"/>
</dbReference>
<feature type="region of interest" description="Disordered" evidence="7">
    <location>
        <begin position="1"/>
        <end position="28"/>
    </location>
</feature>
<proteinExistence type="inferred from homology"/>
<dbReference type="GO" id="GO:0030687">
    <property type="term" value="C:preribosome, large subunit precursor"/>
    <property type="evidence" value="ECO:0007669"/>
    <property type="project" value="TreeGrafter"/>
</dbReference>
<organism evidence="8 9">
    <name type="scientific">Polypterus senegalus</name>
    <name type="common">Senegal bichir</name>
    <dbReference type="NCBI Taxonomy" id="55291"/>
    <lineage>
        <taxon>Eukaryota</taxon>
        <taxon>Metazoa</taxon>
        <taxon>Chordata</taxon>
        <taxon>Craniata</taxon>
        <taxon>Vertebrata</taxon>
        <taxon>Euteleostomi</taxon>
        <taxon>Actinopterygii</taxon>
        <taxon>Polypteriformes</taxon>
        <taxon>Polypteridae</taxon>
        <taxon>Polypterus</taxon>
    </lineage>
</organism>
<evidence type="ECO:0000256" key="7">
    <source>
        <dbReference type="SAM" id="MobiDB-lite"/>
    </source>
</evidence>
<accession>A0A8X8BPL6</accession>
<dbReference type="PANTHER" id="PTHR13028">
    <property type="entry name" value="RRNA PROCESSING PROTEIN EBNA1-BINDING PROTEIN-RELATED"/>
    <property type="match status" value="1"/>
</dbReference>
<dbReference type="GO" id="GO:0006364">
    <property type="term" value="P:rRNA processing"/>
    <property type="evidence" value="ECO:0007669"/>
    <property type="project" value="TreeGrafter"/>
</dbReference>
<dbReference type="AlphaFoldDB" id="A0A8X8BPL6"/>
<keyword evidence="6" id="KW-0539">Nucleus</keyword>
<dbReference type="PANTHER" id="PTHR13028:SF0">
    <property type="entry name" value="RRNA-PROCESSING PROTEIN EBP2-RELATED"/>
    <property type="match status" value="1"/>
</dbReference>
<evidence type="ECO:0000256" key="3">
    <source>
        <dbReference type="ARBA" id="ARBA00007336"/>
    </source>
</evidence>
<dbReference type="GO" id="GO:0042273">
    <property type="term" value="P:ribosomal large subunit biogenesis"/>
    <property type="evidence" value="ECO:0007669"/>
    <property type="project" value="TreeGrafter"/>
</dbReference>
<feature type="non-terminal residue" evidence="8">
    <location>
        <position position="1"/>
    </location>
</feature>
<protein>
    <submittedName>
        <fullName evidence="8">EBP2 protein</fullName>
    </submittedName>
</protein>
<comment type="similarity">
    <text evidence="3">Belongs to the EBP2 family.</text>
</comment>
<evidence type="ECO:0000256" key="2">
    <source>
        <dbReference type="ARBA" id="ARBA00004604"/>
    </source>
</evidence>
<feature type="non-terminal residue" evidence="8">
    <location>
        <position position="328"/>
    </location>
</feature>
<dbReference type="GO" id="GO:0005730">
    <property type="term" value="C:nucleolus"/>
    <property type="evidence" value="ECO:0007669"/>
    <property type="project" value="UniProtKB-SubCell"/>
</dbReference>
<name>A0A8X8BPL6_POLSE</name>
<dbReference type="InterPro" id="IPR008610">
    <property type="entry name" value="Ebp2"/>
</dbReference>
<evidence type="ECO:0000256" key="6">
    <source>
        <dbReference type="ARBA" id="ARBA00023242"/>
    </source>
</evidence>
<comment type="subcellular location">
    <subcellularLocation>
        <location evidence="2">Nucleus</location>
        <location evidence="2">Nucleolus</location>
    </subcellularLocation>
</comment>
<keyword evidence="4" id="KW-0690">Ribosome biogenesis</keyword>
<feature type="compositionally biased region" description="Polar residues" evidence="7">
    <location>
        <begin position="221"/>
        <end position="231"/>
    </location>
</feature>
<feature type="region of interest" description="Disordered" evidence="7">
    <location>
        <begin position="217"/>
        <end position="238"/>
    </location>
</feature>